<comment type="caution">
    <text evidence="2">The sequence shown here is derived from an EMBL/GenBank/DDBJ whole genome shotgun (WGS) entry which is preliminary data.</text>
</comment>
<evidence type="ECO:0000313" key="3">
    <source>
        <dbReference type="Proteomes" id="UP001372338"/>
    </source>
</evidence>
<feature type="transmembrane region" description="Helical" evidence="1">
    <location>
        <begin position="25"/>
        <end position="43"/>
    </location>
</feature>
<dbReference type="PANTHER" id="PTHR32254">
    <property type="entry name" value="EXPRESSED PROTEIN"/>
    <property type="match status" value="1"/>
</dbReference>
<dbReference type="AlphaFoldDB" id="A0AAN9I051"/>
<evidence type="ECO:0000256" key="1">
    <source>
        <dbReference type="SAM" id="Phobius"/>
    </source>
</evidence>
<keyword evidence="1" id="KW-0812">Transmembrane</keyword>
<dbReference type="Pfam" id="PF06364">
    <property type="entry name" value="DUF1068"/>
    <property type="match status" value="1"/>
</dbReference>
<dbReference type="EMBL" id="JAYWIO010000005">
    <property type="protein sequence ID" value="KAK7258820.1"/>
    <property type="molecule type" value="Genomic_DNA"/>
</dbReference>
<gene>
    <name evidence="2" type="ORF">RIF29_24407</name>
</gene>
<evidence type="ECO:0000313" key="2">
    <source>
        <dbReference type="EMBL" id="KAK7258820.1"/>
    </source>
</evidence>
<organism evidence="2 3">
    <name type="scientific">Crotalaria pallida</name>
    <name type="common">Smooth rattlebox</name>
    <name type="synonym">Crotalaria striata</name>
    <dbReference type="NCBI Taxonomy" id="3830"/>
    <lineage>
        <taxon>Eukaryota</taxon>
        <taxon>Viridiplantae</taxon>
        <taxon>Streptophyta</taxon>
        <taxon>Embryophyta</taxon>
        <taxon>Tracheophyta</taxon>
        <taxon>Spermatophyta</taxon>
        <taxon>Magnoliopsida</taxon>
        <taxon>eudicotyledons</taxon>
        <taxon>Gunneridae</taxon>
        <taxon>Pentapetalae</taxon>
        <taxon>rosids</taxon>
        <taxon>fabids</taxon>
        <taxon>Fabales</taxon>
        <taxon>Fabaceae</taxon>
        <taxon>Papilionoideae</taxon>
        <taxon>50 kb inversion clade</taxon>
        <taxon>genistoids sensu lato</taxon>
        <taxon>core genistoids</taxon>
        <taxon>Crotalarieae</taxon>
        <taxon>Crotalaria</taxon>
    </lineage>
</organism>
<keyword evidence="1" id="KW-0472">Membrane</keyword>
<keyword evidence="1" id="KW-1133">Transmembrane helix</keyword>
<keyword evidence="3" id="KW-1185">Reference proteome</keyword>
<proteinExistence type="predicted"/>
<dbReference type="InterPro" id="IPR010471">
    <property type="entry name" value="DUF1068"/>
</dbReference>
<dbReference type="PANTHER" id="PTHR32254:SF6">
    <property type="entry name" value="DUF1068 DOMAIN-CONTAINING PROTEIN"/>
    <property type="match status" value="1"/>
</dbReference>
<protein>
    <submittedName>
        <fullName evidence="2">Uncharacterized protein</fullName>
    </submittedName>
</protein>
<accession>A0AAN9I051</accession>
<reference evidence="2 3" key="1">
    <citation type="submission" date="2024-01" db="EMBL/GenBank/DDBJ databases">
        <title>The genomes of 5 underutilized Papilionoideae crops provide insights into root nodulation and disease resistanc.</title>
        <authorList>
            <person name="Yuan L."/>
        </authorList>
    </citation>
    <scope>NUCLEOTIDE SEQUENCE [LARGE SCALE GENOMIC DNA]</scope>
    <source>
        <strain evidence="2">ZHUSHIDOU_FW_LH</strain>
        <tissue evidence="2">Leaf</tissue>
    </source>
</reference>
<sequence>MYVMRVWRAHYPPEQQRVFCCSHVVLKWVLVWVSVCFLVFTVGPPSKWRLKDTTTSSTSISTPTQSPCPQCECYCSSSEEYPQDLFDCGKDDPAMNEEMNKDILTMLSEELTLQKIVANETLEHTKRLIMDSRKTFSQYQKEAEKCNLGVETCEAARERAEAELIEELRLSALWENRAREYGWKDISSS</sequence>
<dbReference type="Proteomes" id="UP001372338">
    <property type="component" value="Unassembled WGS sequence"/>
</dbReference>
<name>A0AAN9I051_CROPI</name>